<dbReference type="OrthoDB" id="1938580at2759"/>
<feature type="compositionally biased region" description="Low complexity" evidence="1">
    <location>
        <begin position="56"/>
        <end position="69"/>
    </location>
</feature>
<evidence type="ECO:0000256" key="1">
    <source>
        <dbReference type="SAM" id="MobiDB-lite"/>
    </source>
</evidence>
<accession>A0A835AQ71</accession>
<feature type="region of interest" description="Disordered" evidence="1">
    <location>
        <begin position="327"/>
        <end position="363"/>
    </location>
</feature>
<reference evidence="3" key="1">
    <citation type="submission" date="2020-07" db="EMBL/GenBank/DDBJ databases">
        <title>Genome sequence and genetic diversity analysis of an under-domesticated orphan crop, white fonio (Digitaria exilis).</title>
        <authorList>
            <person name="Bennetzen J.L."/>
            <person name="Chen S."/>
            <person name="Ma X."/>
            <person name="Wang X."/>
            <person name="Yssel A.E.J."/>
            <person name="Chaluvadi S.R."/>
            <person name="Johnson M."/>
            <person name="Gangashetty P."/>
            <person name="Hamidou F."/>
            <person name="Sanogo M.D."/>
            <person name="Zwaenepoel A."/>
            <person name="Wallace J."/>
            <person name="Van De Peer Y."/>
            <person name="Van Deynze A."/>
        </authorList>
    </citation>
    <scope>NUCLEOTIDE SEQUENCE</scope>
    <source>
        <tissue evidence="3">Leaves</tissue>
    </source>
</reference>
<feature type="region of interest" description="Disordered" evidence="1">
    <location>
        <begin position="39"/>
        <end position="155"/>
    </location>
</feature>
<dbReference type="SUPFAM" id="SSF54277">
    <property type="entry name" value="CAD &amp; PB1 domains"/>
    <property type="match status" value="1"/>
</dbReference>
<feature type="compositionally biased region" description="Basic and acidic residues" evidence="1">
    <location>
        <begin position="343"/>
        <end position="355"/>
    </location>
</feature>
<keyword evidence="4" id="KW-1185">Reference proteome</keyword>
<dbReference type="InterPro" id="IPR053198">
    <property type="entry name" value="Gynoecium_Dev_Regulator"/>
</dbReference>
<protein>
    <recommendedName>
        <fullName evidence="2">PB1 domain-containing protein</fullName>
    </recommendedName>
</protein>
<dbReference type="AlphaFoldDB" id="A0A835AQ71"/>
<dbReference type="PANTHER" id="PTHR31066">
    <property type="entry name" value="OS05G0427100 PROTEIN-RELATED"/>
    <property type="match status" value="1"/>
</dbReference>
<sequence>MGMDLPNQSLQYRILIQPTARRLAPLAARPRIARIEESLSSLSAPHPPLPPPSLPPRNLRFPNPDAPSRLAPPRPPRPATARLLHSPPPPVPPPPPMTSPSSHHPDSSSASSTPRAGAGNGNGGNNHLHPPPLPPAPAPTPAAPPPQAHGGGPLVRLMCSFGGRILPRPGDRQLRYVGGETRIVSFPRAAASFATLAAALAKVAPSLFAPGLPRPSLKYQLPQDDLDSLISISSDDDVDHLMEELDRIHDEAAGVARPPRLRVFLFAPAPDAAFGSVLSGTAGEAAAASTDQWFVDALNAPAPHPIERGRSEASSIISEVPDYLFGLDTASDEPSPGPTASRTKSDAAETPRQHGEEDDLLGPVGQVPYVAEAASSWPAPPPPYMAQPVYYFPVPPPVHYLDPSAQGGYMPRPVYHIVGGGGSEVPGGDLHAPGGVYGVPHPMQAFPPMMYAPPRAVMYTAEGMPSHPPEGGAHTS</sequence>
<gene>
    <name evidence="3" type="ORF">HU200_051566</name>
</gene>
<dbReference type="EMBL" id="JACEFO010002272">
    <property type="protein sequence ID" value="KAF8669234.1"/>
    <property type="molecule type" value="Genomic_DNA"/>
</dbReference>
<feature type="compositionally biased region" description="Pro residues" evidence="1">
    <location>
        <begin position="86"/>
        <end position="98"/>
    </location>
</feature>
<dbReference type="PANTHER" id="PTHR31066:SF33">
    <property type="entry name" value="OS07G0556300 PROTEIN"/>
    <property type="match status" value="1"/>
</dbReference>
<feature type="compositionally biased region" description="Low complexity" evidence="1">
    <location>
        <begin position="99"/>
        <end position="117"/>
    </location>
</feature>
<name>A0A835AQ71_9POAL</name>
<evidence type="ECO:0000259" key="2">
    <source>
        <dbReference type="SMART" id="SM00666"/>
    </source>
</evidence>
<proteinExistence type="predicted"/>
<dbReference type="Pfam" id="PF00564">
    <property type="entry name" value="PB1"/>
    <property type="match status" value="1"/>
</dbReference>
<feature type="compositionally biased region" description="Pro residues" evidence="1">
    <location>
        <begin position="129"/>
        <end position="147"/>
    </location>
</feature>
<comment type="caution">
    <text evidence="3">The sequence shown here is derived from an EMBL/GenBank/DDBJ whole genome shotgun (WGS) entry which is preliminary data.</text>
</comment>
<evidence type="ECO:0000313" key="3">
    <source>
        <dbReference type="EMBL" id="KAF8669234.1"/>
    </source>
</evidence>
<feature type="compositionally biased region" description="Pro residues" evidence="1">
    <location>
        <begin position="45"/>
        <end position="55"/>
    </location>
</feature>
<dbReference type="Proteomes" id="UP000636709">
    <property type="component" value="Unassembled WGS sequence"/>
</dbReference>
<evidence type="ECO:0000313" key="4">
    <source>
        <dbReference type="Proteomes" id="UP000636709"/>
    </source>
</evidence>
<dbReference type="InterPro" id="IPR000270">
    <property type="entry name" value="PB1_dom"/>
</dbReference>
<feature type="domain" description="PB1" evidence="2">
    <location>
        <begin position="169"/>
        <end position="268"/>
    </location>
</feature>
<organism evidence="3 4">
    <name type="scientific">Digitaria exilis</name>
    <dbReference type="NCBI Taxonomy" id="1010633"/>
    <lineage>
        <taxon>Eukaryota</taxon>
        <taxon>Viridiplantae</taxon>
        <taxon>Streptophyta</taxon>
        <taxon>Embryophyta</taxon>
        <taxon>Tracheophyta</taxon>
        <taxon>Spermatophyta</taxon>
        <taxon>Magnoliopsida</taxon>
        <taxon>Liliopsida</taxon>
        <taxon>Poales</taxon>
        <taxon>Poaceae</taxon>
        <taxon>PACMAD clade</taxon>
        <taxon>Panicoideae</taxon>
        <taxon>Panicodae</taxon>
        <taxon>Paniceae</taxon>
        <taxon>Anthephorinae</taxon>
        <taxon>Digitaria</taxon>
    </lineage>
</organism>
<dbReference type="SMART" id="SM00666">
    <property type="entry name" value="PB1"/>
    <property type="match status" value="1"/>
</dbReference>
<dbReference type="CDD" id="cd06410">
    <property type="entry name" value="PB1_UP2"/>
    <property type="match status" value="1"/>
</dbReference>